<protein>
    <submittedName>
        <fullName evidence="3">SAC3/GANP family protein</fullName>
    </submittedName>
</protein>
<dbReference type="OrthoDB" id="264795at2759"/>
<evidence type="ECO:0000259" key="2">
    <source>
        <dbReference type="Pfam" id="PF03399"/>
    </source>
</evidence>
<gene>
    <name evidence="3" type="ORF">ZOSMA_20G01420</name>
</gene>
<accession>A0A0K9PKU7</accession>
<evidence type="ECO:0000313" key="4">
    <source>
        <dbReference type="Proteomes" id="UP000036987"/>
    </source>
</evidence>
<dbReference type="GO" id="GO:0005737">
    <property type="term" value="C:cytoplasm"/>
    <property type="evidence" value="ECO:0000318"/>
    <property type="project" value="GO_Central"/>
</dbReference>
<keyword evidence="4" id="KW-1185">Reference proteome</keyword>
<dbReference type="EMBL" id="LFYR01000757">
    <property type="protein sequence ID" value="KMZ69663.1"/>
    <property type="molecule type" value="Genomic_DNA"/>
</dbReference>
<comment type="caution">
    <text evidence="3">The sequence shown here is derived from an EMBL/GenBank/DDBJ whole genome shotgun (WGS) entry which is preliminary data.</text>
</comment>
<dbReference type="InterPro" id="IPR005062">
    <property type="entry name" value="SAC3/GANP/THP3_conserved"/>
</dbReference>
<dbReference type="Pfam" id="PF03399">
    <property type="entry name" value="SAC3_GANP"/>
    <property type="match status" value="1"/>
</dbReference>
<sequence length="405" mass="46951">MSTRGGGGRSEFRRGRRGSWSGSGVDAERVFEIPVSSSGQSDHLPEMLSDSFVPIVGTCPDMCPENERIRRERLRDLSIFERLDGNPRKTSSAIAVKKFCRTLSSMHSQMSEVRPFSVLQKSFKYLFDLLQSSEQPFEAVHAFVSDRLRSIRQDLSMQRIHNDQVIIMYEEMVKFHIISHQKLLRCREESTSLVYLNMEQLVKILTSLYDMYSIERQSNEISLNQGEFYSFYVLLCLGRNNQKAMGDSLSSWFRNLPFHVLQTREMCFARRVLRYFQMGNYVQFFRMIAISASFLQLCLIESIVNEVRTNALRCVNSSGHKLQPYPLIHLSKLLMVDMEDLESICNLCSFKITPDKACGKLLPTKQIDFCQPKEGFPQYNFVGSERLQRWQDLMSASGNLFHFFE</sequence>
<evidence type="ECO:0000256" key="1">
    <source>
        <dbReference type="SAM" id="MobiDB-lite"/>
    </source>
</evidence>
<dbReference type="PANTHER" id="PTHR12436">
    <property type="entry name" value="80 KDA MCM3-ASSOCIATED PROTEIN"/>
    <property type="match status" value="1"/>
</dbReference>
<proteinExistence type="predicted"/>
<evidence type="ECO:0000313" key="3">
    <source>
        <dbReference type="EMBL" id="KMZ69663.1"/>
    </source>
</evidence>
<dbReference type="GO" id="GO:0006406">
    <property type="term" value="P:mRNA export from nucleus"/>
    <property type="evidence" value="ECO:0000318"/>
    <property type="project" value="GO_Central"/>
</dbReference>
<dbReference type="STRING" id="29655.A0A0K9PKU7"/>
<dbReference type="Proteomes" id="UP000036987">
    <property type="component" value="Unassembled WGS sequence"/>
</dbReference>
<feature type="domain" description="SAC3/GANP/THP3 conserved" evidence="2">
    <location>
        <begin position="62"/>
        <end position="353"/>
    </location>
</feature>
<organism evidence="3 4">
    <name type="scientific">Zostera marina</name>
    <name type="common">Eelgrass</name>
    <dbReference type="NCBI Taxonomy" id="29655"/>
    <lineage>
        <taxon>Eukaryota</taxon>
        <taxon>Viridiplantae</taxon>
        <taxon>Streptophyta</taxon>
        <taxon>Embryophyta</taxon>
        <taxon>Tracheophyta</taxon>
        <taxon>Spermatophyta</taxon>
        <taxon>Magnoliopsida</taxon>
        <taxon>Liliopsida</taxon>
        <taxon>Zosteraceae</taxon>
        <taxon>Zostera</taxon>
    </lineage>
</organism>
<dbReference type="GO" id="GO:0070390">
    <property type="term" value="C:transcription export complex 2"/>
    <property type="evidence" value="ECO:0000318"/>
    <property type="project" value="GO_Central"/>
</dbReference>
<feature type="region of interest" description="Disordered" evidence="1">
    <location>
        <begin position="1"/>
        <end position="23"/>
    </location>
</feature>
<dbReference type="InterPro" id="IPR045107">
    <property type="entry name" value="SAC3/GANP/THP3"/>
</dbReference>
<reference evidence="4" key="1">
    <citation type="journal article" date="2016" name="Nature">
        <title>The genome of the seagrass Zostera marina reveals angiosperm adaptation to the sea.</title>
        <authorList>
            <person name="Olsen J.L."/>
            <person name="Rouze P."/>
            <person name="Verhelst B."/>
            <person name="Lin Y.-C."/>
            <person name="Bayer T."/>
            <person name="Collen J."/>
            <person name="Dattolo E."/>
            <person name="De Paoli E."/>
            <person name="Dittami S."/>
            <person name="Maumus F."/>
            <person name="Michel G."/>
            <person name="Kersting A."/>
            <person name="Lauritano C."/>
            <person name="Lohaus R."/>
            <person name="Toepel M."/>
            <person name="Tonon T."/>
            <person name="Vanneste K."/>
            <person name="Amirebrahimi M."/>
            <person name="Brakel J."/>
            <person name="Bostroem C."/>
            <person name="Chovatia M."/>
            <person name="Grimwood J."/>
            <person name="Jenkins J.W."/>
            <person name="Jueterbock A."/>
            <person name="Mraz A."/>
            <person name="Stam W.T."/>
            <person name="Tice H."/>
            <person name="Bornberg-Bauer E."/>
            <person name="Green P.J."/>
            <person name="Pearson G.A."/>
            <person name="Procaccini G."/>
            <person name="Duarte C.M."/>
            <person name="Schmutz J."/>
            <person name="Reusch T.B.H."/>
            <person name="Van de Peer Y."/>
        </authorList>
    </citation>
    <scope>NUCLEOTIDE SEQUENCE [LARGE SCALE GENOMIC DNA]</scope>
    <source>
        <strain evidence="4">cv. Finnish</strain>
    </source>
</reference>
<dbReference type="Gene3D" id="1.25.40.990">
    <property type="match status" value="1"/>
</dbReference>
<name>A0A0K9PKU7_ZOSMR</name>
<dbReference type="OMA" id="IFTHAYN"/>
<dbReference type="PANTHER" id="PTHR12436:SF3">
    <property type="entry name" value="GERMINAL-CENTER ASSOCIATED NUCLEAR PROTEIN"/>
    <property type="match status" value="1"/>
</dbReference>
<dbReference type="AlphaFoldDB" id="A0A0K9PKU7"/>
<dbReference type="GO" id="GO:0005634">
    <property type="term" value="C:nucleus"/>
    <property type="evidence" value="ECO:0000318"/>
    <property type="project" value="GO_Central"/>
</dbReference>